<dbReference type="FunFam" id="1.10.472.80:FF:000011">
    <property type="entry name" value="TBC1 domain family member 30"/>
    <property type="match status" value="1"/>
</dbReference>
<dbReference type="Pfam" id="PF15733">
    <property type="entry name" value="DUF4682"/>
    <property type="match status" value="1"/>
</dbReference>
<dbReference type="SMART" id="SM00164">
    <property type="entry name" value="TBC"/>
    <property type="match status" value="1"/>
</dbReference>
<dbReference type="AlphaFoldDB" id="A0A0K2TK87"/>
<evidence type="ECO:0000256" key="2">
    <source>
        <dbReference type="SAM" id="MobiDB-lite"/>
    </source>
</evidence>
<sequence length="1043" mass="119208">MDKIPERRNARLSFSSNLPSYNYYPSNISADDMNEDEFEEIKLEDTQTDVPLRRKKGMFSSSYRSRSFSEKNSEDDVGITRKASKMSDRGFYDDRDFDSALMEMDDEFNSGETHHFRKNSSLRKISDIGFYSDMDEEEYRIRKMSCATSVDEGFRSQKHSTASETLEPFRVRTPSLVDELLCEIYARFGDLEPRKDAEDEHSLNGSRNSETHSTESDGGTEYSTTSSVHTVRSSLHAEDKSLWLTMNKKPDKKNLLERYNGKNLVELRQDVKRMTLQMKYSMSQLTRQVKKRDRLRRRRERQYNLITAILQASSQKRSQDTKIRFSLDPSPGDPGYDQWKDAMKMVARLPEGIPVDFRKKLWLTLAEKYLSQRCVEWKKAERFCFNEWSNPDDDELGIQIVKDLHRTGCSLFCGDDAEVHQLMLKRVLLAYARWNKAIGYCQGFNMLGAIILEVMDKSESDALKVMIYMIEGVLPEFYFTNNLRGLSVDMAVFRDLLKLRLPRLSKHLDDLQLQAREGTSYEPPLTNVFTMQWFLTLFSTCLPRYTVLRVWDLILLEGNEVLLRTALAIWQDLEEQILPVTSADEFYSVMGQISSEMLLMEQKDSNLLIKNLVGISPFPFTDVDELREKYTYNITPWSHGLAVAKRGLKILYSDDEDLLDEDDEKIAVAATFGISAVFGQKKHGASPLRQTLNGSPMMFNNTISSNYNKGPSGQNVDKDRLSVDISALRKQYSKLRQRQKQAHIILTSAWSKQMPRSNECDGEEQGSISTTDCCPQSPFTVNHLLLGKKPLLGSKPRKGPPPGAVPAPRSPLFSGLSKQKKSPNATKCSRPQPDISDPKEMHTSCTKSNETNRLSEHCVHVPSDSETSIEENDTGTTTTTQVTSLIDSDEEIAQNSVSTESTCDFVHKLLENFDKSDEDLEKYEESIHTNHPKSEIQCQILKENSDTLDKILKQATVDTSDKLGFLNHNNQSNLSSSPTDSNQLRHFSVDFSSVKINEDALMRRTRSLGCEKMQNSLPKPFNPFPNRTRKTTRNMGVKLGLYK</sequence>
<dbReference type="PANTHER" id="PTHR13399:SF4">
    <property type="entry name" value="TBC1 DOMAIN FAMILY MEMBER 30"/>
    <property type="match status" value="1"/>
</dbReference>
<dbReference type="EMBL" id="HACA01008555">
    <property type="protein sequence ID" value="CDW25916.1"/>
    <property type="molecule type" value="Transcribed_RNA"/>
</dbReference>
<reference evidence="4" key="1">
    <citation type="submission" date="2014-05" db="EMBL/GenBank/DDBJ databases">
        <authorList>
            <person name="Chronopoulou M."/>
        </authorList>
    </citation>
    <scope>NUCLEOTIDE SEQUENCE</scope>
    <source>
        <tissue evidence="4">Whole organism</tissue>
    </source>
</reference>
<organism evidence="4">
    <name type="scientific">Lepeophtheirus salmonis</name>
    <name type="common">Salmon louse</name>
    <name type="synonym">Caligus salmonis</name>
    <dbReference type="NCBI Taxonomy" id="72036"/>
    <lineage>
        <taxon>Eukaryota</taxon>
        <taxon>Metazoa</taxon>
        <taxon>Ecdysozoa</taxon>
        <taxon>Arthropoda</taxon>
        <taxon>Crustacea</taxon>
        <taxon>Multicrustacea</taxon>
        <taxon>Hexanauplia</taxon>
        <taxon>Copepoda</taxon>
        <taxon>Siphonostomatoida</taxon>
        <taxon>Caligidae</taxon>
        <taxon>Lepeophtheirus</taxon>
    </lineage>
</organism>
<dbReference type="OrthoDB" id="289721at2759"/>
<dbReference type="Gene3D" id="1.10.472.80">
    <property type="entry name" value="Ypt/Rab-GAP domain of gyp1p, domain 3"/>
    <property type="match status" value="1"/>
</dbReference>
<feature type="region of interest" description="Disordered" evidence="2">
    <location>
        <begin position="195"/>
        <end position="232"/>
    </location>
</feature>
<proteinExistence type="predicted"/>
<feature type="region of interest" description="Disordered" evidence="2">
    <location>
        <begin position="790"/>
        <end position="878"/>
    </location>
</feature>
<feature type="compositionally biased region" description="Low complexity" evidence="2">
    <location>
        <begin position="223"/>
        <end position="232"/>
    </location>
</feature>
<accession>A0A0K2TK87</accession>
<dbReference type="Gene3D" id="1.10.8.270">
    <property type="entry name" value="putative rabgap domain of human tbc1 domain family member 14 like domains"/>
    <property type="match status" value="1"/>
</dbReference>
<dbReference type="GO" id="GO:0005783">
    <property type="term" value="C:endoplasmic reticulum"/>
    <property type="evidence" value="ECO:0007669"/>
    <property type="project" value="TreeGrafter"/>
</dbReference>
<feature type="compositionally biased region" description="Polar residues" evidence="2">
    <location>
        <begin position="843"/>
        <end position="852"/>
    </location>
</feature>
<dbReference type="PANTHER" id="PTHR13399">
    <property type="entry name" value="TRANSLOCON-ASSOCIATED PROTEIN TRAP , GAMMA SUBUNIT"/>
    <property type="match status" value="1"/>
</dbReference>
<feature type="compositionally biased region" description="Pro residues" evidence="2">
    <location>
        <begin position="799"/>
        <end position="809"/>
    </location>
</feature>
<dbReference type="InterPro" id="IPR032738">
    <property type="entry name" value="Tbc1d30_C"/>
</dbReference>
<dbReference type="InterPro" id="IPR000195">
    <property type="entry name" value="Rab-GAP-TBC_dom"/>
</dbReference>
<dbReference type="SUPFAM" id="SSF47923">
    <property type="entry name" value="Ypt/Rab-GAP domain of gyp1p"/>
    <property type="match status" value="2"/>
</dbReference>
<dbReference type="InterPro" id="IPR035969">
    <property type="entry name" value="Rab-GAP_TBC_sf"/>
</dbReference>
<dbReference type="PROSITE" id="PS50086">
    <property type="entry name" value="TBC_RABGAP"/>
    <property type="match status" value="1"/>
</dbReference>
<evidence type="ECO:0000259" key="3">
    <source>
        <dbReference type="PROSITE" id="PS50086"/>
    </source>
</evidence>
<evidence type="ECO:0000313" key="4">
    <source>
        <dbReference type="EMBL" id="CDW25916.1"/>
    </source>
</evidence>
<dbReference type="Pfam" id="PF00566">
    <property type="entry name" value="RabGAP-TBC"/>
    <property type="match status" value="1"/>
</dbReference>
<feature type="domain" description="Rab-GAP TBC" evidence="3">
    <location>
        <begin position="352"/>
        <end position="558"/>
    </location>
</feature>
<evidence type="ECO:0000256" key="1">
    <source>
        <dbReference type="ARBA" id="ARBA00067508"/>
    </source>
</evidence>
<feature type="region of interest" description="Disordered" evidence="2">
    <location>
        <begin position="753"/>
        <end position="773"/>
    </location>
</feature>
<name>A0A0K2TK87_LEPSM</name>
<protein>
    <recommendedName>
        <fullName evidence="1">TBC1 domain family member 30</fullName>
    </recommendedName>
</protein>
<dbReference type="FunFam" id="1.10.8.270:FF:000009">
    <property type="entry name" value="TBC1 domain family member 30"/>
    <property type="match status" value="1"/>
</dbReference>